<dbReference type="PANTHER" id="PTHR31170:SF17">
    <property type="match status" value="1"/>
</dbReference>
<dbReference type="OrthoDB" id="771233at2759"/>
<dbReference type="KEGG" id="dzi:111294686"/>
<dbReference type="PANTHER" id="PTHR31170">
    <property type="entry name" value="BNAC04G53230D PROTEIN"/>
    <property type="match status" value="1"/>
</dbReference>
<reference evidence="3" key="1">
    <citation type="submission" date="2025-08" db="UniProtKB">
        <authorList>
            <consortium name="RefSeq"/>
        </authorList>
    </citation>
    <scope>IDENTIFICATION</scope>
    <source>
        <tissue evidence="3">Fruit stalk</tissue>
    </source>
</reference>
<sequence>MNGIAQRLSELYVLWKRAEGRRKQLMEVHKSATEMEEAGINFEKKVWKHKKGVEVMASDDDIRIIIDREKPPSAEHFSSDLLHQASDQVISGDLGNNCTSQSKKKSLAEDPLQICEVSFDERKWSIYKVPYPLREINEKAYEPNVISIGPYHHDKEGLKSMEVIKRHCFSRMIKQREDEAKKFVSAMKDMENEVRKIYEQPFECIDSDTFVEMMLPFFVLLKLYDMIKMSNVEFPTWVFSLYSKGLLPGPDICLPERFPKPESIKHLLGFVHSCWIPSEAEVGPEVKAKEPIAQRLQNFMCCGREQKEEGSSSWKSKRCATELEEAGINFEKKVWKHKKGVEVSLFKVDFTDDGTLKIPILRVEDNTERILLNFLAYEQFLPSSKSTYIGDYVKLMGNLINSGKDVQLLHRRGIVVNLLGDNEVVAQMFNKLGDFTYASGDFNSFYYAKIFEQVDKHCQKRSTKRKAKLKKWKAKLMKGYFDSPWSIISVVAAVFLLLLTTAQTIFSVLSYFHPQ</sequence>
<dbReference type="Pfam" id="PF03140">
    <property type="entry name" value="DUF247"/>
    <property type="match status" value="1"/>
</dbReference>
<dbReference type="InterPro" id="IPR004158">
    <property type="entry name" value="DUF247_pln"/>
</dbReference>
<name>A0A6P5YUD2_DURZI</name>
<keyword evidence="1" id="KW-1133">Transmembrane helix</keyword>
<keyword evidence="1" id="KW-0472">Membrane</keyword>
<dbReference type="AlphaFoldDB" id="A0A6P5YUD2"/>
<gene>
    <name evidence="3" type="primary">LOC111294686</name>
</gene>
<organism evidence="2 3">
    <name type="scientific">Durio zibethinus</name>
    <name type="common">Durian</name>
    <dbReference type="NCBI Taxonomy" id="66656"/>
    <lineage>
        <taxon>Eukaryota</taxon>
        <taxon>Viridiplantae</taxon>
        <taxon>Streptophyta</taxon>
        <taxon>Embryophyta</taxon>
        <taxon>Tracheophyta</taxon>
        <taxon>Spermatophyta</taxon>
        <taxon>Magnoliopsida</taxon>
        <taxon>eudicotyledons</taxon>
        <taxon>Gunneridae</taxon>
        <taxon>Pentapetalae</taxon>
        <taxon>rosids</taxon>
        <taxon>malvids</taxon>
        <taxon>Malvales</taxon>
        <taxon>Malvaceae</taxon>
        <taxon>Helicteroideae</taxon>
        <taxon>Durio</taxon>
    </lineage>
</organism>
<evidence type="ECO:0000256" key="1">
    <source>
        <dbReference type="SAM" id="Phobius"/>
    </source>
</evidence>
<keyword evidence="2" id="KW-1185">Reference proteome</keyword>
<dbReference type="GeneID" id="111294686"/>
<evidence type="ECO:0000313" key="3">
    <source>
        <dbReference type="RefSeq" id="XP_022743825.1"/>
    </source>
</evidence>
<accession>A0A6P5YUD2</accession>
<evidence type="ECO:0000313" key="2">
    <source>
        <dbReference type="Proteomes" id="UP000515121"/>
    </source>
</evidence>
<dbReference type="Proteomes" id="UP000515121">
    <property type="component" value="Unplaced"/>
</dbReference>
<keyword evidence="1" id="KW-0812">Transmembrane</keyword>
<feature type="transmembrane region" description="Helical" evidence="1">
    <location>
        <begin position="485"/>
        <end position="512"/>
    </location>
</feature>
<protein>
    <submittedName>
        <fullName evidence="3">UPF0481 protein At3g47200-like</fullName>
    </submittedName>
</protein>
<proteinExistence type="predicted"/>
<dbReference type="RefSeq" id="XP_022743825.1">
    <property type="nucleotide sequence ID" value="XM_022888090.1"/>
</dbReference>